<keyword evidence="1" id="KW-0732">Signal</keyword>
<protein>
    <submittedName>
        <fullName evidence="3">DUF4136 domain-containing protein</fullName>
    </submittedName>
</protein>
<feature type="signal peptide" evidence="1">
    <location>
        <begin position="1"/>
        <end position="20"/>
    </location>
</feature>
<accession>A0ABT1XLT8</accession>
<name>A0ABT1XLT8_9SPHN</name>
<evidence type="ECO:0000313" key="4">
    <source>
        <dbReference type="Proteomes" id="UP001206067"/>
    </source>
</evidence>
<dbReference type="Proteomes" id="UP001206067">
    <property type="component" value="Unassembled WGS sequence"/>
</dbReference>
<reference evidence="3 4" key="1">
    <citation type="submission" date="2022-08" db="EMBL/GenBank/DDBJ databases">
        <title>Polyphasic taxonomy analysis of Qipengyuania sp.RS5-5.</title>
        <authorList>
            <person name="Xamxidin M."/>
            <person name="Wu M."/>
        </authorList>
    </citation>
    <scope>NUCLEOTIDE SEQUENCE [LARGE SCALE GENOMIC DNA]</scope>
    <source>
        <strain evidence="3 4">RS5-5</strain>
    </source>
</reference>
<dbReference type="Pfam" id="PF13590">
    <property type="entry name" value="DUF4136"/>
    <property type="match status" value="1"/>
</dbReference>
<evidence type="ECO:0000259" key="2">
    <source>
        <dbReference type="Pfam" id="PF13590"/>
    </source>
</evidence>
<dbReference type="PROSITE" id="PS51257">
    <property type="entry name" value="PROKAR_LIPOPROTEIN"/>
    <property type="match status" value="1"/>
</dbReference>
<dbReference type="EMBL" id="JANKHH010000001">
    <property type="protein sequence ID" value="MCR2832629.1"/>
    <property type="molecule type" value="Genomic_DNA"/>
</dbReference>
<dbReference type="InterPro" id="IPR025411">
    <property type="entry name" value="DUF4136"/>
</dbReference>
<feature type="chain" id="PRO_5046034962" evidence="1">
    <location>
        <begin position="21"/>
        <end position="206"/>
    </location>
</feature>
<feature type="domain" description="DUF4136" evidence="2">
    <location>
        <begin position="63"/>
        <end position="193"/>
    </location>
</feature>
<comment type="caution">
    <text evidence="3">The sequence shown here is derived from an EMBL/GenBank/DDBJ whole genome shotgun (WGS) entry which is preliminary data.</text>
</comment>
<dbReference type="RefSeq" id="WP_257594390.1">
    <property type="nucleotide sequence ID" value="NZ_JANKHH010000001.1"/>
</dbReference>
<gene>
    <name evidence="3" type="ORF">NSO95_01605</name>
</gene>
<keyword evidence="4" id="KW-1185">Reference proteome</keyword>
<sequence>MRIILPALTAGLILSLAACATTPAPGPVSVTRFVDPAVAARTVGETFFVESAPGSAMPPEQLSAYKAAVAAELTERGFVETSREGASMIAQVRAESTVAAPATRKRGPVSVGVGGSTGSYGSGVGLGLGINLGGGGSKETRGTELGVMLRDARTGATFWEGRAQFSVSVDSPLAISQANATAIADAMFREYPGNNGETTEVRASSQ</sequence>
<evidence type="ECO:0000256" key="1">
    <source>
        <dbReference type="SAM" id="SignalP"/>
    </source>
</evidence>
<evidence type="ECO:0000313" key="3">
    <source>
        <dbReference type="EMBL" id="MCR2832629.1"/>
    </source>
</evidence>
<proteinExistence type="predicted"/>
<organism evidence="3 4">
    <name type="scientific">Parerythrobacter lacustris</name>
    <dbReference type="NCBI Taxonomy" id="2969984"/>
    <lineage>
        <taxon>Bacteria</taxon>
        <taxon>Pseudomonadati</taxon>
        <taxon>Pseudomonadota</taxon>
        <taxon>Alphaproteobacteria</taxon>
        <taxon>Sphingomonadales</taxon>
        <taxon>Erythrobacteraceae</taxon>
        <taxon>Parerythrobacter</taxon>
    </lineage>
</organism>